<dbReference type="RefSeq" id="WP_094998754.1">
    <property type="nucleotide sequence ID" value="NZ_BMJL01000008.1"/>
</dbReference>
<evidence type="ECO:0000313" key="2">
    <source>
        <dbReference type="EMBL" id="ASV32181.1"/>
    </source>
</evidence>
<feature type="signal peptide" evidence="1">
    <location>
        <begin position="1"/>
        <end position="20"/>
    </location>
</feature>
<reference evidence="2 3" key="1">
    <citation type="submission" date="2017-08" db="EMBL/GenBank/DDBJ databases">
        <title>The complete genome sequence of Maribacter sp. B1, isolated from deep-sea sediment.</title>
        <authorList>
            <person name="Wu Y.-H."/>
            <person name="Cheng H."/>
            <person name="Xu X.-W."/>
        </authorList>
    </citation>
    <scope>NUCLEOTIDE SEQUENCE [LARGE SCALE GENOMIC DNA]</scope>
    <source>
        <strain evidence="2 3">B1</strain>
    </source>
</reference>
<dbReference type="AlphaFoldDB" id="A0A223V9X9"/>
<feature type="chain" id="PRO_5013075843" description="DUF4412 domain-containing protein" evidence="1">
    <location>
        <begin position="21"/>
        <end position="177"/>
    </location>
</feature>
<protein>
    <recommendedName>
        <fullName evidence="4">DUF4412 domain-containing protein</fullName>
    </recommendedName>
</protein>
<evidence type="ECO:0000256" key="1">
    <source>
        <dbReference type="SAM" id="SignalP"/>
    </source>
</evidence>
<organism evidence="2 3">
    <name type="scientific">Maribacter cobaltidurans</name>
    <dbReference type="NCBI Taxonomy" id="1178778"/>
    <lineage>
        <taxon>Bacteria</taxon>
        <taxon>Pseudomonadati</taxon>
        <taxon>Bacteroidota</taxon>
        <taxon>Flavobacteriia</taxon>
        <taxon>Flavobacteriales</taxon>
        <taxon>Flavobacteriaceae</taxon>
        <taxon>Maribacter</taxon>
    </lineage>
</organism>
<keyword evidence="3" id="KW-1185">Reference proteome</keyword>
<name>A0A223V9X9_9FLAO</name>
<dbReference type="KEGG" id="marb:CJ263_19215"/>
<proteinExistence type="predicted"/>
<gene>
    <name evidence="2" type="ORF">CJ263_19215</name>
</gene>
<accession>A0A223V9X9</accession>
<dbReference type="OrthoDB" id="1452108at2"/>
<keyword evidence="1" id="KW-0732">Signal</keyword>
<evidence type="ECO:0008006" key="4">
    <source>
        <dbReference type="Google" id="ProtNLM"/>
    </source>
</evidence>
<evidence type="ECO:0000313" key="3">
    <source>
        <dbReference type="Proteomes" id="UP000215244"/>
    </source>
</evidence>
<dbReference type="Proteomes" id="UP000215244">
    <property type="component" value="Chromosome"/>
</dbReference>
<dbReference type="EMBL" id="CP022957">
    <property type="protein sequence ID" value="ASV32181.1"/>
    <property type="molecule type" value="Genomic_DNA"/>
</dbReference>
<sequence>MNKIKIIMVGLLFVSGVVLAQENNSEVLQTTTSKTYNVNMGDKMVKRSVEITTERENAIMHDEKDADKVDQTRIMDSVATITKTVKIDNDEDDAFDEKIVFSYESDDSEDFVLVSNADELVVAIDEGSSLEILESMNLKSKETMGTKATYVFTDERGKEIEFYVEEYNKAWDMNDSK</sequence>